<reference evidence="1" key="1">
    <citation type="submission" date="2023-06" db="EMBL/GenBank/DDBJ databases">
        <title>Genome-scale phylogeny and comparative genomics of the fungal order Sordariales.</title>
        <authorList>
            <consortium name="Lawrence Berkeley National Laboratory"/>
            <person name="Hensen N."/>
            <person name="Bonometti L."/>
            <person name="Westerberg I."/>
            <person name="Brannstrom I.O."/>
            <person name="Guillou S."/>
            <person name="Cros-Aarteil S."/>
            <person name="Calhoun S."/>
            <person name="Haridas S."/>
            <person name="Kuo A."/>
            <person name="Mondo S."/>
            <person name="Pangilinan J."/>
            <person name="Riley R."/>
            <person name="Labutti K."/>
            <person name="Andreopoulos B."/>
            <person name="Lipzen A."/>
            <person name="Chen C."/>
            <person name="Yanf M."/>
            <person name="Daum C."/>
            <person name="Ng V."/>
            <person name="Clum A."/>
            <person name="Steindorff A."/>
            <person name="Ohm R."/>
            <person name="Martin F."/>
            <person name="Silar P."/>
            <person name="Natvig D."/>
            <person name="Lalanne C."/>
            <person name="Gautier V."/>
            <person name="Ament-Velasquez S.L."/>
            <person name="Kruys A."/>
            <person name="Hutchinson M.I."/>
            <person name="Powell A.J."/>
            <person name="Barry K."/>
            <person name="Miller A.N."/>
            <person name="Grigoriev I.V."/>
            <person name="Debuchy R."/>
            <person name="Gladieux P."/>
            <person name="Thoren M.H."/>
            <person name="Johannesson H."/>
        </authorList>
    </citation>
    <scope>NUCLEOTIDE SEQUENCE</scope>
    <source>
        <strain evidence="1">SMH4607-1</strain>
    </source>
</reference>
<dbReference type="Gene3D" id="2.60.120.200">
    <property type="match status" value="1"/>
</dbReference>
<accession>A0AA40AI06</accession>
<dbReference type="AlphaFoldDB" id="A0AA40AI06"/>
<evidence type="ECO:0000313" key="2">
    <source>
        <dbReference type="Proteomes" id="UP001172102"/>
    </source>
</evidence>
<name>A0AA40AI06_9PEZI</name>
<organism evidence="1 2">
    <name type="scientific">Lasiosphaeris hirsuta</name>
    <dbReference type="NCBI Taxonomy" id="260670"/>
    <lineage>
        <taxon>Eukaryota</taxon>
        <taxon>Fungi</taxon>
        <taxon>Dikarya</taxon>
        <taxon>Ascomycota</taxon>
        <taxon>Pezizomycotina</taxon>
        <taxon>Sordariomycetes</taxon>
        <taxon>Sordariomycetidae</taxon>
        <taxon>Sordariales</taxon>
        <taxon>Lasiosphaeriaceae</taxon>
        <taxon>Lasiosphaeris</taxon>
    </lineage>
</organism>
<gene>
    <name evidence="1" type="ORF">B0H67DRAFT_554534</name>
</gene>
<keyword evidence="2" id="KW-1185">Reference proteome</keyword>
<dbReference type="Proteomes" id="UP001172102">
    <property type="component" value="Unassembled WGS sequence"/>
</dbReference>
<dbReference type="EMBL" id="JAUKUA010000004">
    <property type="protein sequence ID" value="KAK0716175.1"/>
    <property type="molecule type" value="Genomic_DNA"/>
</dbReference>
<comment type="caution">
    <text evidence="1">The sequence shown here is derived from an EMBL/GenBank/DDBJ whole genome shotgun (WGS) entry which is preliminary data.</text>
</comment>
<protein>
    <submittedName>
        <fullName evidence="1">Uncharacterized protein</fullName>
    </submittedName>
</protein>
<dbReference type="Pfam" id="PF26113">
    <property type="entry name" value="GH16_XgeA"/>
    <property type="match status" value="1"/>
</dbReference>
<proteinExistence type="predicted"/>
<evidence type="ECO:0000313" key="1">
    <source>
        <dbReference type="EMBL" id="KAK0716175.1"/>
    </source>
</evidence>
<sequence>MARRPYEKGAPCYEAKQQRRPVSELREARLFDTRHVGQGGIVAVEWRGEGIQMWQFGRTAIPTDIKAGKPDPSAWPVALADFPSTNCDIGGKFRNASIVANIDVCGDAMPERVWGAPGCPTPLRWLA</sequence>